<dbReference type="InterPro" id="IPR057433">
    <property type="entry name" value="LMF1/2_C"/>
</dbReference>
<gene>
    <name evidence="11" type="ORF">PSYICH_LOCUS7248</name>
</gene>
<feature type="transmembrane region" description="Helical" evidence="8">
    <location>
        <begin position="615"/>
        <end position="633"/>
    </location>
</feature>
<feature type="transmembrane region" description="Helical" evidence="8">
    <location>
        <begin position="12"/>
        <end position="30"/>
    </location>
</feature>
<evidence type="ECO:0000256" key="8">
    <source>
        <dbReference type="RuleBase" id="RU361229"/>
    </source>
</evidence>
<feature type="transmembrane region" description="Helical" evidence="8">
    <location>
        <begin position="99"/>
        <end position="116"/>
    </location>
</feature>
<evidence type="ECO:0000256" key="4">
    <source>
        <dbReference type="ARBA" id="ARBA00022824"/>
    </source>
</evidence>
<dbReference type="GO" id="GO:0051604">
    <property type="term" value="P:protein maturation"/>
    <property type="evidence" value="ECO:0007669"/>
    <property type="project" value="InterPro"/>
</dbReference>
<evidence type="ECO:0000259" key="10">
    <source>
        <dbReference type="Pfam" id="PF25179"/>
    </source>
</evidence>
<comment type="subcellular location">
    <subcellularLocation>
        <location evidence="1 8">Endoplasmic reticulum membrane</location>
        <topology evidence="1 8">Multi-pass membrane protein</topology>
    </subcellularLocation>
</comment>
<dbReference type="PANTHER" id="PTHR14463:SF5">
    <property type="entry name" value="LIPASE MATURATION FACTOR 2"/>
    <property type="match status" value="1"/>
</dbReference>
<accession>A0A9P0GDQ7</accession>
<dbReference type="Proteomes" id="UP001153636">
    <property type="component" value="Chromosome 2"/>
</dbReference>
<evidence type="ECO:0000259" key="9">
    <source>
        <dbReference type="Pfam" id="PF06762"/>
    </source>
</evidence>
<organism evidence="11 12">
    <name type="scientific">Psylliodes chrysocephalus</name>
    <dbReference type="NCBI Taxonomy" id="3402493"/>
    <lineage>
        <taxon>Eukaryota</taxon>
        <taxon>Metazoa</taxon>
        <taxon>Ecdysozoa</taxon>
        <taxon>Arthropoda</taxon>
        <taxon>Hexapoda</taxon>
        <taxon>Insecta</taxon>
        <taxon>Pterygota</taxon>
        <taxon>Neoptera</taxon>
        <taxon>Endopterygota</taxon>
        <taxon>Coleoptera</taxon>
        <taxon>Polyphaga</taxon>
        <taxon>Cucujiformia</taxon>
        <taxon>Chrysomeloidea</taxon>
        <taxon>Chrysomelidae</taxon>
        <taxon>Galerucinae</taxon>
        <taxon>Alticini</taxon>
        <taxon>Psylliodes</taxon>
    </lineage>
</organism>
<feature type="transmembrane region" description="Helical" evidence="8">
    <location>
        <begin position="374"/>
        <end position="393"/>
    </location>
</feature>
<feature type="transmembrane region" description="Helical" evidence="8">
    <location>
        <begin position="248"/>
        <end position="273"/>
    </location>
</feature>
<evidence type="ECO:0000313" key="12">
    <source>
        <dbReference type="Proteomes" id="UP001153636"/>
    </source>
</evidence>
<dbReference type="AlphaFoldDB" id="A0A9P0GDQ7"/>
<keyword evidence="5 8" id="KW-1133">Transmembrane helix</keyword>
<feature type="transmembrane region" description="Helical" evidence="8">
    <location>
        <begin position="162"/>
        <end position="181"/>
    </location>
</feature>
<keyword evidence="4 8" id="KW-0256">Endoplasmic reticulum</keyword>
<dbReference type="InterPro" id="IPR057434">
    <property type="entry name" value="LMF1/2_N"/>
</dbReference>
<dbReference type="OrthoDB" id="434126at2759"/>
<keyword evidence="12" id="KW-1185">Reference proteome</keyword>
<feature type="transmembrane region" description="Helical" evidence="8">
    <location>
        <begin position="75"/>
        <end position="92"/>
    </location>
</feature>
<evidence type="ECO:0000256" key="5">
    <source>
        <dbReference type="ARBA" id="ARBA00022989"/>
    </source>
</evidence>
<dbReference type="InterPro" id="IPR009613">
    <property type="entry name" value="LMF"/>
</dbReference>
<evidence type="ECO:0000256" key="6">
    <source>
        <dbReference type="ARBA" id="ARBA00023136"/>
    </source>
</evidence>
<sequence>MVSVRYTRNLFLRALCIVYLSAFLSFYIQIPGLFGDNGILPARSVLENSKHKTLSAKVHYQPTLLWLAPYLGLDTSYALDVLALFGAFLAFTGIVSQKFCTIPLFAGLWSLYFSLYQVGQTFVSFFDGFLLETGFLTIFIARLGPSRRKATKGSPNDHISMWMLKWLLFRFFVIGGLNKLINGDPIWWTLKGLIRYYEVIPLPTPLSWYIYATPEWFMKVAMVFTFMVEVGLPFLYFIPIRSVKITGFFFQVFLQSACLLTGNFGVWNILVIALSLSLLDDQCFYKKKSSGSVLGFIANVAIHAAIIYGTIQVFSLKINGSQIDSNFAFTKAQFDKHISQALLYIIYFGLVSLATTILYVLSSVLFDNQSFGNKFFSVISTILYSGIAVLLFLSSTVPIASLKPATNSTVDPLVRNIYNRLHKLHAVNHYPSVVNNFPAVQGRYEIIFEGADKVDGPWKEYNFLYKPGNPNSSLPFVAPHFPQLDWHMSKAAYSSYDQHPWLLSFVHRILTHRQEVLSLIDFRDSPYHQAPPKYLRALLYKYQYTGIKHRNQGPWWTREKLTEYLPAVTKDSPFLIDFLKARNLLPVAAKVKVNPLWKQSLDFIRYIVNHLEATLLFWSVLSAGLAIICTTSSKMK</sequence>
<evidence type="ECO:0000313" key="11">
    <source>
        <dbReference type="EMBL" id="CAH1105727.1"/>
    </source>
</evidence>
<proteinExistence type="inferred from homology"/>
<feature type="transmembrane region" description="Helical" evidence="8">
    <location>
        <begin position="341"/>
        <end position="362"/>
    </location>
</feature>
<evidence type="ECO:0000256" key="7">
    <source>
        <dbReference type="ARBA" id="ARBA00023180"/>
    </source>
</evidence>
<keyword evidence="3 8" id="KW-0812">Transmembrane</keyword>
<feature type="domain" description="Lipase maturation factor 1/2 N-terminal" evidence="9">
    <location>
        <begin position="127"/>
        <end position="285"/>
    </location>
</feature>
<dbReference type="GO" id="GO:0005789">
    <property type="term" value="C:endoplasmic reticulum membrane"/>
    <property type="evidence" value="ECO:0007669"/>
    <property type="project" value="UniProtKB-SubCell"/>
</dbReference>
<comment type="function">
    <text evidence="8">Involved in the maturation of specific proteins in the endoplasmic reticulum.</text>
</comment>
<dbReference type="EMBL" id="OV651814">
    <property type="protein sequence ID" value="CAH1105727.1"/>
    <property type="molecule type" value="Genomic_DNA"/>
</dbReference>
<evidence type="ECO:0000256" key="1">
    <source>
        <dbReference type="ARBA" id="ARBA00004477"/>
    </source>
</evidence>
<feature type="domain" description="Lipase maturation factor 1/2 C-terminal" evidence="10">
    <location>
        <begin position="439"/>
        <end position="566"/>
    </location>
</feature>
<keyword evidence="7" id="KW-0325">Glycoprotein</keyword>
<reference evidence="11" key="1">
    <citation type="submission" date="2022-01" db="EMBL/GenBank/DDBJ databases">
        <authorList>
            <person name="King R."/>
        </authorList>
    </citation>
    <scope>NUCLEOTIDE SEQUENCE</scope>
</reference>
<feature type="transmembrane region" description="Helical" evidence="8">
    <location>
        <begin position="122"/>
        <end position="141"/>
    </location>
</feature>
<name>A0A9P0GDQ7_9CUCU</name>
<comment type="similarity">
    <text evidence="2 8">Belongs to the lipase maturation factor family.</text>
</comment>
<feature type="transmembrane region" description="Helical" evidence="8">
    <location>
        <begin position="216"/>
        <end position="236"/>
    </location>
</feature>
<dbReference type="PANTHER" id="PTHR14463">
    <property type="entry name" value="LIPASE MATURATION FACTOR"/>
    <property type="match status" value="1"/>
</dbReference>
<evidence type="ECO:0000256" key="3">
    <source>
        <dbReference type="ARBA" id="ARBA00022692"/>
    </source>
</evidence>
<dbReference type="Pfam" id="PF25179">
    <property type="entry name" value="LMF1_C"/>
    <property type="match status" value="1"/>
</dbReference>
<protein>
    <recommendedName>
        <fullName evidence="8">Lipase maturation factor</fullName>
    </recommendedName>
</protein>
<feature type="transmembrane region" description="Helical" evidence="8">
    <location>
        <begin position="293"/>
        <end position="311"/>
    </location>
</feature>
<dbReference type="Pfam" id="PF06762">
    <property type="entry name" value="LMF1"/>
    <property type="match status" value="1"/>
</dbReference>
<evidence type="ECO:0000256" key="2">
    <source>
        <dbReference type="ARBA" id="ARBA00005512"/>
    </source>
</evidence>
<keyword evidence="6 8" id="KW-0472">Membrane</keyword>